<evidence type="ECO:0000256" key="3">
    <source>
        <dbReference type="PROSITE-ProRule" id="PRU00221"/>
    </source>
</evidence>
<gene>
    <name evidence="4" type="ORF">MKW98_007327</name>
</gene>
<evidence type="ECO:0000313" key="5">
    <source>
        <dbReference type="Proteomes" id="UP001202328"/>
    </source>
</evidence>
<dbReference type="PANTHER" id="PTHR19857:SF8">
    <property type="entry name" value="ANGIO-ASSOCIATED MIGRATORY CELL PROTEIN"/>
    <property type="match status" value="1"/>
</dbReference>
<keyword evidence="1 3" id="KW-0853">WD repeat</keyword>
<dbReference type="EMBL" id="JAJJMB010012081">
    <property type="protein sequence ID" value="KAI3891022.1"/>
    <property type="molecule type" value="Genomic_DNA"/>
</dbReference>
<dbReference type="PROSITE" id="PS50082">
    <property type="entry name" value="WD_REPEATS_2"/>
    <property type="match status" value="1"/>
</dbReference>
<dbReference type="InterPro" id="IPR051179">
    <property type="entry name" value="WD_repeat_multifunction"/>
</dbReference>
<keyword evidence="5" id="KW-1185">Reference proteome</keyword>
<protein>
    <submittedName>
        <fullName evidence="4">Uncharacterized protein</fullName>
    </submittedName>
</protein>
<keyword evidence="2" id="KW-0677">Repeat</keyword>
<evidence type="ECO:0000256" key="2">
    <source>
        <dbReference type="ARBA" id="ARBA00022737"/>
    </source>
</evidence>
<dbReference type="Gene3D" id="2.130.10.10">
    <property type="entry name" value="YVTN repeat-like/Quinoprotein amine dehydrogenase"/>
    <property type="match status" value="1"/>
</dbReference>
<evidence type="ECO:0000256" key="1">
    <source>
        <dbReference type="ARBA" id="ARBA00022574"/>
    </source>
</evidence>
<dbReference type="PANTHER" id="PTHR19857">
    <property type="entry name" value="MITOCHONDRIAL DIVISION PROTEIN 1-RELATED"/>
    <property type="match status" value="1"/>
</dbReference>
<sequence length="85" mass="9141">MHIFTGHTGHKDSVSSLASSIDGQLLGTRSLNGTIQVWDMPLGSLKCTLDGPGGELKWHPRLHEVLAGSEDGSVKQSVLVLMMHH</sequence>
<dbReference type="SUPFAM" id="SSF117289">
    <property type="entry name" value="Nucleoporin domain"/>
    <property type="match status" value="1"/>
</dbReference>
<feature type="repeat" description="WD" evidence="3">
    <location>
        <begin position="7"/>
        <end position="40"/>
    </location>
</feature>
<accession>A0AAD4SB08</accession>
<dbReference type="PROSITE" id="PS50294">
    <property type="entry name" value="WD_REPEATS_REGION"/>
    <property type="match status" value="1"/>
</dbReference>
<proteinExistence type="predicted"/>
<dbReference type="AlphaFoldDB" id="A0AAD4SB08"/>
<dbReference type="InterPro" id="IPR001680">
    <property type="entry name" value="WD40_rpt"/>
</dbReference>
<dbReference type="Proteomes" id="UP001202328">
    <property type="component" value="Unassembled WGS sequence"/>
</dbReference>
<evidence type="ECO:0000313" key="4">
    <source>
        <dbReference type="EMBL" id="KAI3891022.1"/>
    </source>
</evidence>
<comment type="caution">
    <text evidence="4">The sequence shown here is derived from an EMBL/GenBank/DDBJ whole genome shotgun (WGS) entry which is preliminary data.</text>
</comment>
<name>A0AAD4SB08_9MAGN</name>
<dbReference type="Pfam" id="PF00400">
    <property type="entry name" value="WD40"/>
    <property type="match status" value="1"/>
</dbReference>
<organism evidence="4 5">
    <name type="scientific">Papaver atlanticum</name>
    <dbReference type="NCBI Taxonomy" id="357466"/>
    <lineage>
        <taxon>Eukaryota</taxon>
        <taxon>Viridiplantae</taxon>
        <taxon>Streptophyta</taxon>
        <taxon>Embryophyta</taxon>
        <taxon>Tracheophyta</taxon>
        <taxon>Spermatophyta</taxon>
        <taxon>Magnoliopsida</taxon>
        <taxon>Ranunculales</taxon>
        <taxon>Papaveraceae</taxon>
        <taxon>Papaveroideae</taxon>
        <taxon>Papaver</taxon>
    </lineage>
</organism>
<reference evidence="4" key="1">
    <citation type="submission" date="2022-04" db="EMBL/GenBank/DDBJ databases">
        <title>A functionally conserved STORR gene fusion in Papaver species that diverged 16.8 million years ago.</title>
        <authorList>
            <person name="Catania T."/>
        </authorList>
    </citation>
    <scope>NUCLEOTIDE SEQUENCE</scope>
    <source>
        <strain evidence="4">S-188037</strain>
    </source>
</reference>
<dbReference type="InterPro" id="IPR015943">
    <property type="entry name" value="WD40/YVTN_repeat-like_dom_sf"/>
</dbReference>